<dbReference type="SUPFAM" id="SSF53067">
    <property type="entry name" value="Actin-like ATPase domain"/>
    <property type="match status" value="1"/>
</dbReference>
<sequence>MTSPEATVPAAQALGPASQSLPKLPESAIGIDVGGTGIKGGIVDLASGELRGERFRIPTPKPATPDAVAEVIGQILQELLARPEAPAAEDLSVGVTFPAIVIDNVVLTASNIDPAWINCDTSQLLSDLPGRTFTLNDADAAGLAEARYGAGNNLAGTMMTVTLGTGVGTALIHDGVLIPNNELGHAQFEGEVKAENKVSAASRERLGMDWPEYGEVLRRYLVYLERIQPVNRFIIGGGISQNPELFMPYVTGLRAEVVIAQLVNNAGISGAALFAAEQARLADSQSS</sequence>
<evidence type="ECO:0000313" key="3">
    <source>
        <dbReference type="Proteomes" id="UP000523139"/>
    </source>
</evidence>
<dbReference type="NCBIfam" id="NF045942">
    <property type="entry name" value="PolPhglucPhase"/>
    <property type="match status" value="1"/>
</dbReference>
<dbReference type="CDD" id="cd24058">
    <property type="entry name" value="ASKHA_NBD_ROK_PPGK"/>
    <property type="match status" value="1"/>
</dbReference>
<gene>
    <name evidence="2" type="ORF">HGQ17_01505</name>
</gene>
<keyword evidence="3" id="KW-1185">Reference proteome</keyword>
<reference evidence="2 3" key="1">
    <citation type="submission" date="2020-04" db="EMBL/GenBank/DDBJ databases">
        <title>Nesterenkonia sp. nov., isolated from marine sediment.</title>
        <authorList>
            <person name="Zhang G."/>
        </authorList>
    </citation>
    <scope>NUCLEOTIDE SEQUENCE [LARGE SCALE GENOMIC DNA]</scope>
    <source>
        <strain evidence="2 3">MY13</strain>
    </source>
</reference>
<evidence type="ECO:0000313" key="2">
    <source>
        <dbReference type="EMBL" id="NLS08701.1"/>
    </source>
</evidence>
<dbReference type="Proteomes" id="UP000523139">
    <property type="component" value="Unassembled WGS sequence"/>
</dbReference>
<dbReference type="PANTHER" id="PTHR18964:SF146">
    <property type="entry name" value="POLYPHOSPHATE GLUCOKINASE"/>
    <property type="match status" value="1"/>
</dbReference>
<organism evidence="2 3">
    <name type="scientific">Nesterenkonia sedimenti</name>
    <dbReference type="NCBI Taxonomy" id="1463632"/>
    <lineage>
        <taxon>Bacteria</taxon>
        <taxon>Bacillati</taxon>
        <taxon>Actinomycetota</taxon>
        <taxon>Actinomycetes</taxon>
        <taxon>Micrococcales</taxon>
        <taxon>Micrococcaceae</taxon>
        <taxon>Nesterenkonia</taxon>
    </lineage>
</organism>
<dbReference type="Pfam" id="PF00480">
    <property type="entry name" value="ROK"/>
    <property type="match status" value="1"/>
</dbReference>
<name>A0A7X8THM7_9MICC</name>
<accession>A0A7X8THM7</accession>
<dbReference type="EMBL" id="JABAHY010000001">
    <property type="protein sequence ID" value="NLS08701.1"/>
    <property type="molecule type" value="Genomic_DNA"/>
</dbReference>
<dbReference type="AlphaFoldDB" id="A0A7X8THM7"/>
<evidence type="ECO:0000256" key="1">
    <source>
        <dbReference type="ARBA" id="ARBA00006479"/>
    </source>
</evidence>
<dbReference type="InterPro" id="IPR043129">
    <property type="entry name" value="ATPase_NBD"/>
</dbReference>
<comment type="similarity">
    <text evidence="1">Belongs to the ROK (NagC/XylR) family.</text>
</comment>
<comment type="caution">
    <text evidence="2">The sequence shown here is derived from an EMBL/GenBank/DDBJ whole genome shotgun (WGS) entry which is preliminary data.</text>
</comment>
<dbReference type="RefSeq" id="WP_168886192.1">
    <property type="nucleotide sequence ID" value="NZ_JABAHY010000001.1"/>
</dbReference>
<protein>
    <submittedName>
        <fullName evidence="2">ROK family protein</fullName>
    </submittedName>
</protein>
<dbReference type="InterPro" id="IPR000600">
    <property type="entry name" value="ROK"/>
</dbReference>
<dbReference type="Gene3D" id="3.30.420.40">
    <property type="match status" value="2"/>
</dbReference>
<dbReference type="PANTHER" id="PTHR18964">
    <property type="entry name" value="ROK (REPRESSOR, ORF, KINASE) FAMILY"/>
    <property type="match status" value="1"/>
</dbReference>
<proteinExistence type="inferred from homology"/>